<dbReference type="Proteomes" id="UP000552700">
    <property type="component" value="Unassembled WGS sequence"/>
</dbReference>
<gene>
    <name evidence="1" type="ORF">FHS92_001281</name>
</gene>
<dbReference type="AlphaFoldDB" id="A0A841IYT7"/>
<keyword evidence="2" id="KW-1185">Reference proteome</keyword>
<accession>A0A841IYT7</accession>
<evidence type="ECO:0000313" key="2">
    <source>
        <dbReference type="Proteomes" id="UP000552700"/>
    </source>
</evidence>
<reference evidence="1 2" key="1">
    <citation type="submission" date="2020-08" db="EMBL/GenBank/DDBJ databases">
        <title>Genomic Encyclopedia of Type Strains, Phase IV (KMG-IV): sequencing the most valuable type-strain genomes for metagenomic binning, comparative biology and taxonomic classification.</title>
        <authorList>
            <person name="Goeker M."/>
        </authorList>
    </citation>
    <scope>NUCLEOTIDE SEQUENCE [LARGE SCALE GENOMIC DNA]</scope>
    <source>
        <strain evidence="1 2">DSM 102255</strain>
    </source>
</reference>
<evidence type="ECO:0000313" key="1">
    <source>
        <dbReference type="EMBL" id="MBB6123574.1"/>
    </source>
</evidence>
<proteinExistence type="predicted"/>
<name>A0A841IYT7_9SPHN</name>
<sequence length="45" mass="4949">MHSGGCADLSFFAKSGFGRRSLNPERATPNSVDGRDGRESVFVWF</sequence>
<dbReference type="EMBL" id="JACIJP010000001">
    <property type="protein sequence ID" value="MBB6123574.1"/>
    <property type="molecule type" value="Genomic_DNA"/>
</dbReference>
<protein>
    <submittedName>
        <fullName evidence="1">Uncharacterized protein</fullName>
    </submittedName>
</protein>
<dbReference type="RefSeq" id="WP_184078573.1">
    <property type="nucleotide sequence ID" value="NZ_JACIJP010000001.1"/>
</dbReference>
<comment type="caution">
    <text evidence="1">The sequence shown here is derived from an EMBL/GenBank/DDBJ whole genome shotgun (WGS) entry which is preliminary data.</text>
</comment>
<organism evidence="1 2">
    <name type="scientific">Sphingobium subterraneum</name>
    <dbReference type="NCBI Taxonomy" id="627688"/>
    <lineage>
        <taxon>Bacteria</taxon>
        <taxon>Pseudomonadati</taxon>
        <taxon>Pseudomonadota</taxon>
        <taxon>Alphaproteobacteria</taxon>
        <taxon>Sphingomonadales</taxon>
        <taxon>Sphingomonadaceae</taxon>
        <taxon>Sphingobium</taxon>
    </lineage>
</organism>